<dbReference type="Gene3D" id="2.40.330.10">
    <property type="entry name" value="DNA-binding pseudobarrel domain"/>
    <property type="match status" value="1"/>
</dbReference>
<dbReference type="CDD" id="cd10017">
    <property type="entry name" value="B3_DNA"/>
    <property type="match status" value="1"/>
</dbReference>
<dbReference type="AlphaFoldDB" id="A0AAD8K6R0"/>
<comment type="subunit">
    <text evidence="8">Homodimers and heterodimers.</text>
</comment>
<dbReference type="PROSITE" id="PS50863">
    <property type="entry name" value="B3"/>
    <property type="match status" value="1"/>
</dbReference>
<keyword evidence="3 8" id="KW-0805">Transcription regulation</keyword>
<dbReference type="GO" id="GO:0005634">
    <property type="term" value="C:nucleus"/>
    <property type="evidence" value="ECO:0007669"/>
    <property type="project" value="UniProtKB-SubCell"/>
</dbReference>
<comment type="caution">
    <text evidence="10">The sequence shown here is derived from an EMBL/GenBank/DDBJ whole genome shotgun (WGS) entry which is preliminary data.</text>
</comment>
<evidence type="ECO:0000256" key="7">
    <source>
        <dbReference type="ARBA" id="ARBA00023294"/>
    </source>
</evidence>
<evidence type="ECO:0000256" key="5">
    <source>
        <dbReference type="ARBA" id="ARBA00023163"/>
    </source>
</evidence>
<evidence type="ECO:0000259" key="9">
    <source>
        <dbReference type="PROSITE" id="PS50863"/>
    </source>
</evidence>
<evidence type="ECO:0000256" key="3">
    <source>
        <dbReference type="ARBA" id="ARBA00023015"/>
    </source>
</evidence>
<organism evidence="10 11">
    <name type="scientific">Tagetes erecta</name>
    <name type="common">African marigold</name>
    <dbReference type="NCBI Taxonomy" id="13708"/>
    <lineage>
        <taxon>Eukaryota</taxon>
        <taxon>Viridiplantae</taxon>
        <taxon>Streptophyta</taxon>
        <taxon>Embryophyta</taxon>
        <taxon>Tracheophyta</taxon>
        <taxon>Spermatophyta</taxon>
        <taxon>Magnoliopsida</taxon>
        <taxon>eudicotyledons</taxon>
        <taxon>Gunneridae</taxon>
        <taxon>Pentapetalae</taxon>
        <taxon>asterids</taxon>
        <taxon>campanulids</taxon>
        <taxon>Asterales</taxon>
        <taxon>Asteraceae</taxon>
        <taxon>Asteroideae</taxon>
        <taxon>Heliantheae alliance</taxon>
        <taxon>Tageteae</taxon>
        <taxon>Tagetes</taxon>
    </lineage>
</organism>
<dbReference type="GO" id="GO:0009734">
    <property type="term" value="P:auxin-activated signaling pathway"/>
    <property type="evidence" value="ECO:0007669"/>
    <property type="project" value="UniProtKB-KW"/>
</dbReference>
<keyword evidence="4 8" id="KW-0238">DNA-binding</keyword>
<accession>A0AAD8K6R0</accession>
<dbReference type="GO" id="GO:0003677">
    <property type="term" value="F:DNA binding"/>
    <property type="evidence" value="ECO:0007669"/>
    <property type="project" value="UniProtKB-KW"/>
</dbReference>
<dbReference type="InterPro" id="IPR044835">
    <property type="entry name" value="ARF_plant"/>
</dbReference>
<dbReference type="Pfam" id="PF02362">
    <property type="entry name" value="B3"/>
    <property type="match status" value="1"/>
</dbReference>
<dbReference type="SUPFAM" id="SSF101936">
    <property type="entry name" value="DNA-binding pseudobarrel domain"/>
    <property type="match status" value="1"/>
</dbReference>
<sequence>MPVDLKPIIWTHWVPLKIKGFIWRARLYRIPCNTSLKARGVDIGLEECLMCFGLEETADHVLLTCPFADSVWSRIQQGMYGIWSMAGMLTAGGYNEADPLSNIQGNDHADLHNQLWHECAGLTMKVPQIGDRVFYFPQGHLEQIKECMKDGDVPNIPNYHLPSKVLCKVVDVVLKADPDSEEVFAEIVLLPNNEEGEGLTFRSVPQKIPASSFRKILSISDASTHGGCGLPKAHVEKTFPPLDQSQDQASQDLIAKDLHGQTWKFRHIYRGDPKRHMLVNGWNKFVSEKKLKAGDTCIFIRGSGQKEIYIGIQRAIRILKESTDLTGPAMRHGVLVNASVAMDTRCEFTVIYHPKMCASAFIVPYDKVMEALRVNYLPEMGVEMLVTVREDLEYTSKSFSGIITAVEDVNPAKWLNSEWRCLKVQWDVTSSNQVLPPRVSPWEIQPLEPLVVPLAKGGEIWLNTTEGVEAGNCSWKDLSA</sequence>
<evidence type="ECO:0000256" key="8">
    <source>
        <dbReference type="RuleBase" id="RU004561"/>
    </source>
</evidence>
<dbReference type="InterPro" id="IPR026960">
    <property type="entry name" value="RVT-Znf"/>
</dbReference>
<dbReference type="Pfam" id="PF06507">
    <property type="entry name" value="ARF_AD"/>
    <property type="match status" value="1"/>
</dbReference>
<dbReference type="InterPro" id="IPR010525">
    <property type="entry name" value="ARF_dom"/>
</dbReference>
<dbReference type="InterPro" id="IPR003340">
    <property type="entry name" value="B3_DNA-bd"/>
</dbReference>
<dbReference type="PANTHER" id="PTHR31384">
    <property type="entry name" value="AUXIN RESPONSE FACTOR 4-RELATED"/>
    <property type="match status" value="1"/>
</dbReference>
<keyword evidence="6 8" id="KW-0539">Nucleus</keyword>
<dbReference type="Proteomes" id="UP001229421">
    <property type="component" value="Unassembled WGS sequence"/>
</dbReference>
<dbReference type="EMBL" id="JAUHHV010000008">
    <property type="protein sequence ID" value="KAK1415496.1"/>
    <property type="molecule type" value="Genomic_DNA"/>
</dbReference>
<evidence type="ECO:0000256" key="1">
    <source>
        <dbReference type="ARBA" id="ARBA00004123"/>
    </source>
</evidence>
<comment type="subcellular location">
    <subcellularLocation>
        <location evidence="1 8">Nucleus</location>
    </subcellularLocation>
</comment>
<keyword evidence="5 8" id="KW-0804">Transcription</keyword>
<dbReference type="InterPro" id="IPR015300">
    <property type="entry name" value="DNA-bd_pseudobarrel_sf"/>
</dbReference>
<feature type="domain" description="TF-B3" evidence="9">
    <location>
        <begin position="213"/>
        <end position="316"/>
    </location>
</feature>
<dbReference type="Gene3D" id="2.30.30.1040">
    <property type="match status" value="1"/>
</dbReference>
<reference evidence="10" key="1">
    <citation type="journal article" date="2023" name="bioRxiv">
        <title>Improved chromosome-level genome assembly for marigold (Tagetes erecta).</title>
        <authorList>
            <person name="Jiang F."/>
            <person name="Yuan L."/>
            <person name="Wang S."/>
            <person name="Wang H."/>
            <person name="Xu D."/>
            <person name="Wang A."/>
            <person name="Fan W."/>
        </authorList>
    </citation>
    <scope>NUCLEOTIDE SEQUENCE</scope>
    <source>
        <strain evidence="10">WSJ</strain>
        <tissue evidence="10">Leaf</tissue>
    </source>
</reference>
<keyword evidence="7 8" id="KW-0927">Auxin signaling pathway</keyword>
<dbReference type="Pfam" id="PF13966">
    <property type="entry name" value="zf-RVT"/>
    <property type="match status" value="1"/>
</dbReference>
<evidence type="ECO:0000256" key="2">
    <source>
        <dbReference type="ARBA" id="ARBA00007853"/>
    </source>
</evidence>
<comment type="similarity">
    <text evidence="2 8">Belongs to the ARF family.</text>
</comment>
<evidence type="ECO:0000313" key="10">
    <source>
        <dbReference type="EMBL" id="KAK1415496.1"/>
    </source>
</evidence>
<proteinExistence type="inferred from homology"/>
<evidence type="ECO:0000313" key="11">
    <source>
        <dbReference type="Proteomes" id="UP001229421"/>
    </source>
</evidence>
<evidence type="ECO:0000256" key="6">
    <source>
        <dbReference type="ARBA" id="ARBA00023242"/>
    </source>
</evidence>
<comment type="function">
    <text evidence="8">Auxin response factors (ARFs) are transcriptional factors that bind specifically to the DNA sequence 5'-TGTCTC-3' found in the auxin-responsive promoter elements (AuxREs).</text>
</comment>
<protein>
    <recommendedName>
        <fullName evidence="8">Auxin response factor</fullName>
    </recommendedName>
</protein>
<dbReference type="GO" id="GO:0006355">
    <property type="term" value="P:regulation of DNA-templated transcription"/>
    <property type="evidence" value="ECO:0007669"/>
    <property type="project" value="InterPro"/>
</dbReference>
<evidence type="ECO:0000256" key="4">
    <source>
        <dbReference type="ARBA" id="ARBA00023125"/>
    </source>
</evidence>
<dbReference type="PANTHER" id="PTHR31384:SF175">
    <property type="entry name" value="AUXIN RESPONSE FACTOR"/>
    <property type="match status" value="1"/>
</dbReference>
<keyword evidence="11" id="KW-1185">Reference proteome</keyword>
<name>A0AAD8K6R0_TARER</name>
<gene>
    <name evidence="10" type="ORF">QVD17_31278</name>
</gene>
<dbReference type="SMART" id="SM01019">
    <property type="entry name" value="B3"/>
    <property type="match status" value="1"/>
</dbReference>